<evidence type="ECO:0000313" key="3">
    <source>
        <dbReference type="Proteomes" id="UP000298663"/>
    </source>
</evidence>
<gene>
    <name evidence="2" type="ORF">L596_002076</name>
</gene>
<protein>
    <submittedName>
        <fullName evidence="2">Uncharacterized protein</fullName>
    </submittedName>
</protein>
<comment type="caution">
    <text evidence="2">The sequence shown here is derived from an EMBL/GenBank/DDBJ whole genome shotgun (WGS) entry which is preliminary data.</text>
</comment>
<dbReference type="AlphaFoldDB" id="A0A4U8UN45"/>
<evidence type="ECO:0000256" key="1">
    <source>
        <dbReference type="SAM" id="MobiDB-lite"/>
    </source>
</evidence>
<evidence type="ECO:0000313" key="2">
    <source>
        <dbReference type="EMBL" id="TMS34494.1"/>
    </source>
</evidence>
<dbReference type="Proteomes" id="UP000298663">
    <property type="component" value="Unassembled WGS sequence"/>
</dbReference>
<reference evidence="2 3" key="1">
    <citation type="journal article" date="2015" name="Genome Biol.">
        <title>Comparative genomics of Steinernema reveals deeply conserved gene regulatory networks.</title>
        <authorList>
            <person name="Dillman A.R."/>
            <person name="Macchietto M."/>
            <person name="Porter C.F."/>
            <person name="Rogers A."/>
            <person name="Williams B."/>
            <person name="Antoshechkin I."/>
            <person name="Lee M.M."/>
            <person name="Goodwin Z."/>
            <person name="Lu X."/>
            <person name="Lewis E.E."/>
            <person name="Goodrich-Blair H."/>
            <person name="Stock S.P."/>
            <person name="Adams B.J."/>
            <person name="Sternberg P.W."/>
            <person name="Mortazavi A."/>
        </authorList>
    </citation>
    <scope>NUCLEOTIDE SEQUENCE [LARGE SCALE GENOMIC DNA]</scope>
    <source>
        <strain evidence="2 3">ALL</strain>
    </source>
</reference>
<feature type="compositionally biased region" description="Low complexity" evidence="1">
    <location>
        <begin position="76"/>
        <end position="92"/>
    </location>
</feature>
<reference evidence="2 3" key="2">
    <citation type="journal article" date="2019" name="G3 (Bethesda)">
        <title>Hybrid Assembly of the Genome of the Entomopathogenic Nematode Steinernema carpocapsae Identifies the X-Chromosome.</title>
        <authorList>
            <person name="Serra L."/>
            <person name="Macchietto M."/>
            <person name="Macias-Munoz A."/>
            <person name="McGill C.J."/>
            <person name="Rodriguez I.M."/>
            <person name="Rodriguez B."/>
            <person name="Murad R."/>
            <person name="Mortazavi A."/>
        </authorList>
    </citation>
    <scope>NUCLEOTIDE SEQUENCE [LARGE SCALE GENOMIC DNA]</scope>
    <source>
        <strain evidence="2 3">ALL</strain>
    </source>
</reference>
<sequence>MTKRYYITALSVIEQKTLVGRSGRDGRRNAKRKDALPRVPAVRQVRSHAGNRRATINFDPEINRYSSSPPFANKASSQSLSSSGQSSRLITR</sequence>
<name>A0A4U8UN45_STECR</name>
<accession>A0A4U8UN45</accession>
<feature type="region of interest" description="Disordered" evidence="1">
    <location>
        <begin position="45"/>
        <end position="92"/>
    </location>
</feature>
<organism evidence="2 3">
    <name type="scientific">Steinernema carpocapsae</name>
    <name type="common">Entomopathogenic nematode</name>
    <dbReference type="NCBI Taxonomy" id="34508"/>
    <lineage>
        <taxon>Eukaryota</taxon>
        <taxon>Metazoa</taxon>
        <taxon>Ecdysozoa</taxon>
        <taxon>Nematoda</taxon>
        <taxon>Chromadorea</taxon>
        <taxon>Rhabditida</taxon>
        <taxon>Tylenchina</taxon>
        <taxon>Panagrolaimomorpha</taxon>
        <taxon>Strongyloidoidea</taxon>
        <taxon>Steinernematidae</taxon>
        <taxon>Steinernema</taxon>
    </lineage>
</organism>
<proteinExistence type="predicted"/>
<dbReference type="EMBL" id="AZBU02000001">
    <property type="protein sequence ID" value="TMS34494.1"/>
    <property type="molecule type" value="Genomic_DNA"/>
</dbReference>
<keyword evidence="3" id="KW-1185">Reference proteome</keyword>